<dbReference type="GO" id="GO:0005737">
    <property type="term" value="C:cytoplasm"/>
    <property type="evidence" value="ECO:0007669"/>
    <property type="project" value="UniProtKB-SubCell"/>
</dbReference>
<organism evidence="3 4">
    <name type="scientific">Denitrovibrio acetiphilus (strain DSM 12809 / NBRC 114555 / N2460)</name>
    <dbReference type="NCBI Taxonomy" id="522772"/>
    <lineage>
        <taxon>Bacteria</taxon>
        <taxon>Pseudomonadati</taxon>
        <taxon>Deferribacterota</taxon>
        <taxon>Deferribacteres</taxon>
        <taxon>Deferribacterales</taxon>
        <taxon>Geovibrionaceae</taxon>
        <taxon>Denitrovibrio</taxon>
    </lineage>
</organism>
<dbReference type="HOGENOM" id="CLU_092688_2_2_0"/>
<dbReference type="GO" id="GO:0090071">
    <property type="term" value="P:negative regulation of ribosome biogenesis"/>
    <property type="evidence" value="ECO:0007669"/>
    <property type="project" value="UniProtKB-UniRule"/>
</dbReference>
<dbReference type="RefSeq" id="WP_013011159.1">
    <property type="nucleotide sequence ID" value="NC_013943.1"/>
</dbReference>
<evidence type="ECO:0000313" key="3">
    <source>
        <dbReference type="EMBL" id="ADD68649.1"/>
    </source>
</evidence>
<dbReference type="InterPro" id="IPR004394">
    <property type="entry name" value="Iojap/RsfS/C7orf30"/>
</dbReference>
<dbReference type="OrthoDB" id="9793681at2"/>
<keyword evidence="2" id="KW-0678">Repressor</keyword>
<dbReference type="InterPro" id="IPR043519">
    <property type="entry name" value="NT_sf"/>
</dbReference>
<keyword evidence="2" id="KW-0963">Cytoplasm</keyword>
<dbReference type="GO" id="GO:0042256">
    <property type="term" value="P:cytosolic ribosome assembly"/>
    <property type="evidence" value="ECO:0007669"/>
    <property type="project" value="UniProtKB-UniRule"/>
</dbReference>
<dbReference type="AlphaFoldDB" id="D4H0Y6"/>
<dbReference type="PaxDb" id="522772-Dacet_1885"/>
<protein>
    <recommendedName>
        <fullName evidence="2">Ribosomal silencing factor RsfS</fullName>
    </recommendedName>
</protein>
<dbReference type="KEGG" id="dap:Dacet_1885"/>
<reference evidence="3 4" key="1">
    <citation type="journal article" date="2010" name="Stand. Genomic Sci.">
        <title>Complete genome sequence of Denitrovibrio acetiphilus type strain (N2460).</title>
        <authorList>
            <person name="Kiss H."/>
            <person name="Lang E."/>
            <person name="Lapidus A."/>
            <person name="Copeland A."/>
            <person name="Nolan M."/>
            <person name="Glavina Del Rio T."/>
            <person name="Chen F."/>
            <person name="Lucas S."/>
            <person name="Tice H."/>
            <person name="Cheng J.F."/>
            <person name="Han C."/>
            <person name="Goodwin L."/>
            <person name="Pitluck S."/>
            <person name="Liolios K."/>
            <person name="Pati A."/>
            <person name="Ivanova N."/>
            <person name="Mavromatis K."/>
            <person name="Chen A."/>
            <person name="Palaniappan K."/>
            <person name="Land M."/>
            <person name="Hauser L."/>
            <person name="Chang Y.J."/>
            <person name="Jeffries C.D."/>
            <person name="Detter J.C."/>
            <person name="Brettin T."/>
            <person name="Spring S."/>
            <person name="Rohde M."/>
            <person name="Goker M."/>
            <person name="Woyke T."/>
            <person name="Bristow J."/>
            <person name="Eisen J.A."/>
            <person name="Markowitz V."/>
            <person name="Hugenholtz P."/>
            <person name="Kyrpides N.C."/>
            <person name="Klenk H.P."/>
        </authorList>
    </citation>
    <scope>NUCLEOTIDE SEQUENCE [LARGE SCALE GENOMIC DNA]</scope>
    <source>
        <strain evidence="4">DSM 12809 / NBRC 114555 / N2460</strain>
    </source>
</reference>
<dbReference type="EMBL" id="CP001968">
    <property type="protein sequence ID" value="ADD68649.1"/>
    <property type="molecule type" value="Genomic_DNA"/>
</dbReference>
<dbReference type="PANTHER" id="PTHR21043:SF0">
    <property type="entry name" value="MITOCHONDRIAL ASSEMBLY OF RIBOSOMAL LARGE SUBUNIT PROTEIN 1"/>
    <property type="match status" value="1"/>
</dbReference>
<keyword evidence="2" id="KW-0810">Translation regulation</keyword>
<dbReference type="InParanoid" id="D4H0Y6"/>
<evidence type="ECO:0000256" key="1">
    <source>
        <dbReference type="ARBA" id="ARBA00010574"/>
    </source>
</evidence>
<comment type="subcellular location">
    <subcellularLocation>
        <location evidence="2">Cytoplasm</location>
    </subcellularLocation>
</comment>
<dbReference type="GO" id="GO:0017148">
    <property type="term" value="P:negative regulation of translation"/>
    <property type="evidence" value="ECO:0007669"/>
    <property type="project" value="UniProtKB-UniRule"/>
</dbReference>
<dbReference type="SUPFAM" id="SSF81301">
    <property type="entry name" value="Nucleotidyltransferase"/>
    <property type="match status" value="1"/>
</dbReference>
<dbReference type="Proteomes" id="UP000002012">
    <property type="component" value="Chromosome"/>
</dbReference>
<gene>
    <name evidence="2" type="primary">rsfS</name>
    <name evidence="3" type="ordered locus">Dacet_1885</name>
</gene>
<evidence type="ECO:0000256" key="2">
    <source>
        <dbReference type="HAMAP-Rule" id="MF_01477"/>
    </source>
</evidence>
<evidence type="ECO:0000313" key="4">
    <source>
        <dbReference type="Proteomes" id="UP000002012"/>
    </source>
</evidence>
<dbReference type="HAMAP" id="MF_01477">
    <property type="entry name" value="Iojap_RsfS"/>
    <property type="match status" value="1"/>
</dbReference>
<dbReference type="Gene3D" id="3.30.460.10">
    <property type="entry name" value="Beta Polymerase, domain 2"/>
    <property type="match status" value="1"/>
</dbReference>
<dbReference type="FunCoup" id="D4H0Y6">
    <property type="interactions" value="434"/>
</dbReference>
<accession>D4H0Y6</accession>
<comment type="function">
    <text evidence="2">Functions as a ribosomal silencing factor. Interacts with ribosomal protein uL14 (rplN), blocking formation of intersubunit bridge B8. Prevents association of the 30S and 50S ribosomal subunits and the formation of functional ribosomes, thus repressing translation.</text>
</comment>
<dbReference type="eggNOG" id="COG0799">
    <property type="taxonomic scope" value="Bacteria"/>
</dbReference>
<keyword evidence="4" id="KW-1185">Reference proteome</keyword>
<dbReference type="Pfam" id="PF02410">
    <property type="entry name" value="RsfS"/>
    <property type="match status" value="1"/>
</dbReference>
<dbReference type="GO" id="GO:0043023">
    <property type="term" value="F:ribosomal large subunit binding"/>
    <property type="evidence" value="ECO:0007669"/>
    <property type="project" value="TreeGrafter"/>
</dbReference>
<dbReference type="NCBIfam" id="TIGR00090">
    <property type="entry name" value="rsfS_iojap_ybeB"/>
    <property type="match status" value="1"/>
</dbReference>
<dbReference type="STRING" id="522772.Dacet_1885"/>
<sequence length="114" mass="12861">MKDRTTLDLILKELVERKTEDITAHYVAPVSSVADYIVIGTATSEPHANAIADYLLENLKAKKIKPFAVEGQGSSRWICLDFGEVMVHLMCKQEREYYNLEAIWGGCEKMAIPE</sequence>
<proteinExistence type="inferred from homology"/>
<dbReference type="PANTHER" id="PTHR21043">
    <property type="entry name" value="IOJAP SUPERFAMILY ORTHOLOG"/>
    <property type="match status" value="1"/>
</dbReference>
<name>D4H0Y6_DENA2</name>
<comment type="subunit">
    <text evidence="2">Interacts with ribosomal protein uL14 (rplN).</text>
</comment>
<comment type="similarity">
    <text evidence="1 2">Belongs to the Iojap/RsfS family.</text>
</comment>